<evidence type="ECO:0000313" key="1">
    <source>
        <dbReference type="EMBL" id="GAO45427.1"/>
    </source>
</evidence>
<reference evidence="1 2" key="1">
    <citation type="submission" date="2015-04" db="EMBL/GenBank/DDBJ databases">
        <title>Whole genome shotgun sequence of Flavihumibacter petaseus NBRC 106054.</title>
        <authorList>
            <person name="Miyazawa S."/>
            <person name="Hosoyama A."/>
            <person name="Hashimoto M."/>
            <person name="Noguchi M."/>
            <person name="Tsuchikane K."/>
            <person name="Ohji S."/>
            <person name="Yamazoe A."/>
            <person name="Ichikawa N."/>
            <person name="Kimura A."/>
            <person name="Fujita N."/>
        </authorList>
    </citation>
    <scope>NUCLEOTIDE SEQUENCE [LARGE SCALE GENOMIC DNA]</scope>
    <source>
        <strain evidence="1 2">NBRC 106054</strain>
    </source>
</reference>
<dbReference type="RefSeq" id="WP_157474139.1">
    <property type="nucleotide sequence ID" value="NZ_BBWV01000005.1"/>
</dbReference>
<sequence>MMKTAGSRRDHLHNGRYADERHLQKFQSLEDLPFHEPIKATTKFYNGKINYGLLVRFLRGQTGNDWDAVYSEIISRIPTKLLAYKEMVFWFVADQVEMIDGRPWNKRTQQFIWTEGKIDQVHYTRIKQNPEFKEFYVDPQSNKLIRIPQLSRSKHYK</sequence>
<name>A0A0E9N676_9BACT</name>
<accession>A0A0E9N676</accession>
<keyword evidence="2" id="KW-1185">Reference proteome</keyword>
<organism evidence="1 2">
    <name type="scientific">Flavihumibacter petaseus NBRC 106054</name>
    <dbReference type="NCBI Taxonomy" id="1220578"/>
    <lineage>
        <taxon>Bacteria</taxon>
        <taxon>Pseudomonadati</taxon>
        <taxon>Bacteroidota</taxon>
        <taxon>Chitinophagia</taxon>
        <taxon>Chitinophagales</taxon>
        <taxon>Chitinophagaceae</taxon>
        <taxon>Flavihumibacter</taxon>
    </lineage>
</organism>
<proteinExistence type="predicted"/>
<protein>
    <submittedName>
        <fullName evidence="1">Uncharacterized protein</fullName>
    </submittedName>
</protein>
<dbReference type="EMBL" id="BBWV01000005">
    <property type="protein sequence ID" value="GAO45427.1"/>
    <property type="molecule type" value="Genomic_DNA"/>
</dbReference>
<dbReference type="AlphaFoldDB" id="A0A0E9N676"/>
<evidence type="ECO:0000313" key="2">
    <source>
        <dbReference type="Proteomes" id="UP000033121"/>
    </source>
</evidence>
<dbReference type="OrthoDB" id="450143at2"/>
<comment type="caution">
    <text evidence="1">The sequence shown here is derived from an EMBL/GenBank/DDBJ whole genome shotgun (WGS) entry which is preliminary data.</text>
</comment>
<dbReference type="Proteomes" id="UP000033121">
    <property type="component" value="Unassembled WGS sequence"/>
</dbReference>
<gene>
    <name evidence="1" type="ORF">FPE01S_05_01220</name>
</gene>
<dbReference type="STRING" id="1220578.FPE01S_05_01220"/>